<organism evidence="1 2">
    <name type="scientific">Aneurinibacillus thermoaerophilus</name>
    <dbReference type="NCBI Taxonomy" id="143495"/>
    <lineage>
        <taxon>Bacteria</taxon>
        <taxon>Bacillati</taxon>
        <taxon>Bacillota</taxon>
        <taxon>Bacilli</taxon>
        <taxon>Bacillales</taxon>
        <taxon>Paenibacillaceae</taxon>
        <taxon>Aneurinibacillus group</taxon>
        <taxon>Aneurinibacillus</taxon>
    </lineage>
</organism>
<accession>A0A1G8A8I2</accession>
<dbReference type="EMBL" id="FNDE01000014">
    <property type="protein sequence ID" value="SDH17239.1"/>
    <property type="molecule type" value="Genomic_DNA"/>
</dbReference>
<sequence length="109" mass="11867">MANRCTVFTHFPSVFISRGCDGAIIPIYQVFTERFPTVTLDIDNFGSCPVTLIVQHQNSPDPIIRVVPPDRQISLTVNLVTNISVQCSNTPGGTCEFFVGLDVSGCICC</sequence>
<dbReference type="Proteomes" id="UP000198956">
    <property type="component" value="Unassembled WGS sequence"/>
</dbReference>
<dbReference type="AlphaFoldDB" id="A0A1G8A8I2"/>
<proteinExistence type="predicted"/>
<evidence type="ECO:0000313" key="1">
    <source>
        <dbReference type="EMBL" id="SDH17239.1"/>
    </source>
</evidence>
<name>A0A1G8A8I2_ANETH</name>
<evidence type="ECO:0000313" key="2">
    <source>
        <dbReference type="Proteomes" id="UP000198956"/>
    </source>
</evidence>
<gene>
    <name evidence="1" type="ORF">SAMN04489735_101470</name>
</gene>
<protein>
    <submittedName>
        <fullName evidence="1">Uncharacterized protein</fullName>
    </submittedName>
</protein>
<reference evidence="1 2" key="1">
    <citation type="submission" date="2016-10" db="EMBL/GenBank/DDBJ databases">
        <authorList>
            <person name="de Groot N.N."/>
        </authorList>
    </citation>
    <scope>NUCLEOTIDE SEQUENCE [LARGE SCALE GENOMIC DNA]</scope>
    <source>
        <strain evidence="1 2">L 420-91</strain>
    </source>
</reference>